<dbReference type="AlphaFoldDB" id="A0A6S7ASQ4"/>
<protein>
    <submittedName>
        <fullName evidence="1">Uncharacterized protein</fullName>
    </submittedName>
</protein>
<dbReference type="EMBL" id="CADIKM010000001">
    <property type="protein sequence ID" value="CAB3775838.1"/>
    <property type="molecule type" value="Genomic_DNA"/>
</dbReference>
<gene>
    <name evidence="1" type="ORF">LMG28138_00026</name>
</gene>
<dbReference type="RefSeq" id="WP_175102611.1">
    <property type="nucleotide sequence ID" value="NZ_CADIKM010000001.1"/>
</dbReference>
<dbReference type="Proteomes" id="UP000494115">
    <property type="component" value="Unassembled WGS sequence"/>
</dbReference>
<sequence length="379" mass="42119">MNGGKAIAPTDLRDFLKSQGWAVLEQALKDRLYVLENERFARRQLVFPMDLTAPDYAESVFAVVQKMAELTGQSSNTLISRIYSLRDDVLRIRVFFDGNDGALPLSFASTLVNSAEKLLKSAACTVLLPRINHPRLTLIEATQFVDAARFGQTENGSFVLRIACPINAMEVHGSSELGASDAPFVRQVTLVLQRALSQLSTAIEADALDRLVDELKRSPVPLISANLCEAISAMHDERVDNSLDVGFDWSVLRRVASSLASRTVRIQRDYFSRIEEVRRELRAVELYHEETFIGTVERLDGEMGADGRRSGAVVLSLLLAEEGETVRARTVLSADDYAEADRAHMTNGAYVRVTGRLRQGRQPRQLADPSRFEVLLRAP</sequence>
<proteinExistence type="predicted"/>
<name>A0A6S7ASQ4_9BURK</name>
<reference evidence="1 2" key="1">
    <citation type="submission" date="2020-04" db="EMBL/GenBank/DDBJ databases">
        <authorList>
            <person name="De Canck E."/>
        </authorList>
    </citation>
    <scope>NUCLEOTIDE SEQUENCE [LARGE SCALE GENOMIC DNA]</scope>
    <source>
        <strain evidence="1 2">LMG 28138</strain>
    </source>
</reference>
<keyword evidence="2" id="KW-1185">Reference proteome</keyword>
<organism evidence="1 2">
    <name type="scientific">Pararobbsia alpina</name>
    <dbReference type="NCBI Taxonomy" id="621374"/>
    <lineage>
        <taxon>Bacteria</taxon>
        <taxon>Pseudomonadati</taxon>
        <taxon>Pseudomonadota</taxon>
        <taxon>Betaproteobacteria</taxon>
        <taxon>Burkholderiales</taxon>
        <taxon>Burkholderiaceae</taxon>
        <taxon>Pararobbsia</taxon>
    </lineage>
</organism>
<evidence type="ECO:0000313" key="1">
    <source>
        <dbReference type="EMBL" id="CAB3775838.1"/>
    </source>
</evidence>
<evidence type="ECO:0000313" key="2">
    <source>
        <dbReference type="Proteomes" id="UP000494115"/>
    </source>
</evidence>
<accession>A0A6S7ASQ4</accession>